<dbReference type="AlphaFoldDB" id="A0AAV4LYP5"/>
<dbReference type="GO" id="GO:0071013">
    <property type="term" value="C:catalytic step 2 spliceosome"/>
    <property type="evidence" value="ECO:0007669"/>
    <property type="project" value="TreeGrafter"/>
</dbReference>
<dbReference type="GO" id="GO:0003755">
    <property type="term" value="F:peptidyl-prolyl cis-trans isomerase activity"/>
    <property type="evidence" value="ECO:0007669"/>
    <property type="project" value="UniProtKB-EC"/>
</dbReference>
<comment type="catalytic activity">
    <reaction evidence="1">
        <text>[protein]-peptidylproline (omega=180) = [protein]-peptidylproline (omega=0)</text>
        <dbReference type="Rhea" id="RHEA:16237"/>
        <dbReference type="Rhea" id="RHEA-COMP:10747"/>
        <dbReference type="Rhea" id="RHEA-COMP:10748"/>
        <dbReference type="ChEBI" id="CHEBI:83833"/>
        <dbReference type="ChEBI" id="CHEBI:83834"/>
        <dbReference type="EC" id="5.2.1.8"/>
    </reaction>
</comment>
<dbReference type="InterPro" id="IPR044666">
    <property type="entry name" value="Cyclophilin_A-like"/>
</dbReference>
<evidence type="ECO:0000313" key="4">
    <source>
        <dbReference type="Proteomes" id="UP001497744"/>
    </source>
</evidence>
<proteinExistence type="predicted"/>
<evidence type="ECO:0000313" key="3">
    <source>
        <dbReference type="EMBL" id="GIX64956.1"/>
    </source>
</evidence>
<dbReference type="Gene3D" id="2.40.100.10">
    <property type="entry name" value="Cyclophilin-like"/>
    <property type="match status" value="1"/>
</dbReference>
<feature type="domain" description="PPIase cyclophilin-type" evidence="2">
    <location>
        <begin position="1"/>
        <end position="160"/>
    </location>
</feature>
<organism evidence="3 4">
    <name type="scientific">Babesia caballi</name>
    <dbReference type="NCBI Taxonomy" id="5871"/>
    <lineage>
        <taxon>Eukaryota</taxon>
        <taxon>Sar</taxon>
        <taxon>Alveolata</taxon>
        <taxon>Apicomplexa</taxon>
        <taxon>Aconoidasida</taxon>
        <taxon>Piroplasmida</taxon>
        <taxon>Babesiidae</taxon>
        <taxon>Babesia</taxon>
    </lineage>
</organism>
<dbReference type="Proteomes" id="UP001497744">
    <property type="component" value="Unassembled WGS sequence"/>
</dbReference>
<dbReference type="PRINTS" id="PR00153">
    <property type="entry name" value="CSAPPISMRASE"/>
</dbReference>
<dbReference type="PANTHER" id="PTHR45625:SF2">
    <property type="entry name" value="PEPTIDYL-PROLYL CIS-TRANS ISOMERASE-LIKE 3"/>
    <property type="match status" value="1"/>
</dbReference>
<comment type="caution">
    <text evidence="3">The sequence shown here is derived from an EMBL/GenBank/DDBJ whole genome shotgun (WGS) entry which is preliminary data.</text>
</comment>
<keyword evidence="4" id="KW-1185">Reference proteome</keyword>
<accession>A0AAV4LYP5</accession>
<name>A0AAV4LYP5_BABCB</name>
<evidence type="ECO:0000256" key="1">
    <source>
        <dbReference type="ARBA" id="ARBA00000971"/>
    </source>
</evidence>
<dbReference type="Pfam" id="PF00160">
    <property type="entry name" value="Pro_isomerase"/>
    <property type="match status" value="1"/>
</dbReference>
<evidence type="ECO:0000259" key="2">
    <source>
        <dbReference type="PROSITE" id="PS50072"/>
    </source>
</evidence>
<dbReference type="PANTHER" id="PTHR45625">
    <property type="entry name" value="PEPTIDYL-PROLYL CIS-TRANS ISOMERASE-RELATED"/>
    <property type="match status" value="1"/>
</dbReference>
<dbReference type="GO" id="GO:0006457">
    <property type="term" value="P:protein folding"/>
    <property type="evidence" value="ECO:0007669"/>
    <property type="project" value="InterPro"/>
</dbReference>
<protein>
    <submittedName>
        <fullName evidence="3">Cyclophilin, putative</fullName>
    </submittedName>
</protein>
<sequence length="380" mass="40193">MAVTLHTSHGDLKLELHCREAPKTCKNFLALCASDFYNGLTFHRNIKGFLVQGGDPTGDGKGGESIYGALFENEIVGHLKHDRRGVVSMANLGKPGTNGSQFFITYAKHPQLNGAYTVFGSCGASVPPPVDEIHGVRDKRRQQRQEHHPEVPPEVVDHHVKVGAARSQPVVQERDVGDGQLVALLAQLAPQRPHVVDPHGAGAEPQRQVLLVVAEAHGAARVLPDGDALHEDKLVAAGGEAPHAQDRLRRAARLPLDGQELVVAVVALGVDEPREPEAHAALALGQHLGGVDLVDDELVARDGEGDAAVVADVAVADFLFVALVLRHLDGDVALAREHAEIPRAVGVGVEVGLVGQAPLVVRGVAAPATTAAHRDSPRFS</sequence>
<dbReference type="GeneID" id="94196437"/>
<dbReference type="SUPFAM" id="SSF50891">
    <property type="entry name" value="Cyclophilin-like"/>
    <property type="match status" value="1"/>
</dbReference>
<reference evidence="3 4" key="1">
    <citation type="submission" date="2021-06" db="EMBL/GenBank/DDBJ databases">
        <title>Genome sequence of Babesia caballi.</title>
        <authorList>
            <person name="Yamagishi J."/>
            <person name="Kidaka T."/>
            <person name="Ochi A."/>
        </authorList>
    </citation>
    <scope>NUCLEOTIDE SEQUENCE [LARGE SCALE GENOMIC DNA]</scope>
    <source>
        <strain evidence="3">USDA-D6B2</strain>
    </source>
</reference>
<dbReference type="InterPro" id="IPR020892">
    <property type="entry name" value="Cyclophilin-type_PPIase_CS"/>
</dbReference>
<dbReference type="EMBL" id="BPLF01000004">
    <property type="protein sequence ID" value="GIX64956.1"/>
    <property type="molecule type" value="Genomic_DNA"/>
</dbReference>
<dbReference type="InterPro" id="IPR029000">
    <property type="entry name" value="Cyclophilin-like_dom_sf"/>
</dbReference>
<dbReference type="PROSITE" id="PS50072">
    <property type="entry name" value="CSA_PPIASE_2"/>
    <property type="match status" value="1"/>
</dbReference>
<dbReference type="RefSeq" id="XP_067717025.1">
    <property type="nucleotide sequence ID" value="XM_067860924.1"/>
</dbReference>
<dbReference type="InterPro" id="IPR002130">
    <property type="entry name" value="Cyclophilin-type_PPIase_dom"/>
</dbReference>
<gene>
    <name evidence="3" type="ORF">BcabD6B2_43910</name>
</gene>
<dbReference type="PROSITE" id="PS00170">
    <property type="entry name" value="CSA_PPIASE_1"/>
    <property type="match status" value="1"/>
</dbReference>